<proteinExistence type="predicted"/>
<name>A0A9P7FL74_9AGAR</name>
<dbReference type="EMBL" id="JABCKV010004899">
    <property type="protein sequence ID" value="KAG5633609.1"/>
    <property type="molecule type" value="Genomic_DNA"/>
</dbReference>
<feature type="region of interest" description="Disordered" evidence="1">
    <location>
        <begin position="123"/>
        <end position="145"/>
    </location>
</feature>
<feature type="compositionally biased region" description="Basic and acidic residues" evidence="1">
    <location>
        <begin position="131"/>
        <end position="145"/>
    </location>
</feature>
<keyword evidence="3" id="KW-1185">Reference proteome</keyword>
<gene>
    <name evidence="2" type="ORF">DXG03_006938</name>
</gene>
<comment type="caution">
    <text evidence="2">The sequence shown here is derived from an EMBL/GenBank/DDBJ whole genome shotgun (WGS) entry which is preliminary data.</text>
</comment>
<reference evidence="2" key="1">
    <citation type="submission" date="2020-07" db="EMBL/GenBank/DDBJ databases">
        <authorList>
            <person name="Nieuwenhuis M."/>
            <person name="Van De Peppel L.J.J."/>
        </authorList>
    </citation>
    <scope>NUCLEOTIDE SEQUENCE</scope>
    <source>
        <strain evidence="2">AP01</strain>
        <tissue evidence="2">Mycelium</tissue>
    </source>
</reference>
<evidence type="ECO:0000256" key="1">
    <source>
        <dbReference type="SAM" id="MobiDB-lite"/>
    </source>
</evidence>
<organism evidence="2 3">
    <name type="scientific">Asterophora parasitica</name>
    <dbReference type="NCBI Taxonomy" id="117018"/>
    <lineage>
        <taxon>Eukaryota</taxon>
        <taxon>Fungi</taxon>
        <taxon>Dikarya</taxon>
        <taxon>Basidiomycota</taxon>
        <taxon>Agaricomycotina</taxon>
        <taxon>Agaricomycetes</taxon>
        <taxon>Agaricomycetidae</taxon>
        <taxon>Agaricales</taxon>
        <taxon>Tricholomatineae</taxon>
        <taxon>Lyophyllaceae</taxon>
        <taxon>Asterophora</taxon>
    </lineage>
</organism>
<protein>
    <submittedName>
        <fullName evidence="2">Uncharacterized protein</fullName>
    </submittedName>
</protein>
<sequence length="145" mass="16643">MKELFGDKRTQFEKRLDLFQLKMSKLRCDDLKEFSSIVNSVYEEANISEMKPEQFKAMILLAGIDLPRYTATLFHVMSQMGEDTPTMDTVLKVADTYRKVYGDAHAATNQSGLTSPMVNAVSKYNPRWHKPNRESPRNSDRSGMK</sequence>
<dbReference type="Proteomes" id="UP000775547">
    <property type="component" value="Unassembled WGS sequence"/>
</dbReference>
<reference evidence="2" key="2">
    <citation type="submission" date="2021-10" db="EMBL/GenBank/DDBJ databases">
        <title>Phylogenomics reveals ancestral predisposition of the termite-cultivated fungus Termitomyces towards a domesticated lifestyle.</title>
        <authorList>
            <person name="Auxier B."/>
            <person name="Grum-Grzhimaylo A."/>
            <person name="Cardenas M.E."/>
            <person name="Lodge J.D."/>
            <person name="Laessoe T."/>
            <person name="Pedersen O."/>
            <person name="Smith M.E."/>
            <person name="Kuyper T.W."/>
            <person name="Franco-Molano E.A."/>
            <person name="Baroni T.J."/>
            <person name="Aanen D.K."/>
        </authorList>
    </citation>
    <scope>NUCLEOTIDE SEQUENCE</scope>
    <source>
        <strain evidence="2">AP01</strain>
        <tissue evidence="2">Mycelium</tissue>
    </source>
</reference>
<evidence type="ECO:0000313" key="3">
    <source>
        <dbReference type="Proteomes" id="UP000775547"/>
    </source>
</evidence>
<evidence type="ECO:0000313" key="2">
    <source>
        <dbReference type="EMBL" id="KAG5633609.1"/>
    </source>
</evidence>
<dbReference type="AlphaFoldDB" id="A0A9P7FL74"/>
<feature type="non-terminal residue" evidence="2">
    <location>
        <position position="145"/>
    </location>
</feature>
<accession>A0A9P7FL74</accession>